<evidence type="ECO:0000256" key="7">
    <source>
        <dbReference type="ARBA" id="ARBA00029660"/>
    </source>
</evidence>
<dbReference type="Gene3D" id="3.40.630.30">
    <property type="match status" value="1"/>
</dbReference>
<dbReference type="PANTHER" id="PTHR43877:SF1">
    <property type="entry name" value="ACETYLTRANSFERASE"/>
    <property type="match status" value="1"/>
</dbReference>
<dbReference type="CDD" id="cd04301">
    <property type="entry name" value="NAT_SF"/>
    <property type="match status" value="1"/>
</dbReference>
<dbReference type="InterPro" id="IPR016181">
    <property type="entry name" value="Acyl_CoA_acyltransferase"/>
</dbReference>
<comment type="caution">
    <text evidence="11">The sequence shown here is derived from an EMBL/GenBank/DDBJ whole genome shotgun (WGS) entry which is preliminary data.</text>
</comment>
<dbReference type="PATRIC" id="fig|363754.4.peg.11"/>
<dbReference type="RefSeq" id="WP_004106892.1">
    <property type="nucleotide sequence ID" value="NZ_AQHN01000001.1"/>
</dbReference>
<dbReference type="Pfam" id="PF00583">
    <property type="entry name" value="Acetyltransf_1"/>
    <property type="match status" value="1"/>
</dbReference>
<dbReference type="GO" id="GO:0047663">
    <property type="term" value="F:aminoglycoside 6'-N-acetyltransferase activity"/>
    <property type="evidence" value="ECO:0007669"/>
    <property type="project" value="UniProtKB-EC"/>
</dbReference>
<comment type="function">
    <text evidence="9">Catalyzes the transfer of an acetyl group from acetyl-CoA to the 6'-amino group of aminoglycoside molecules conferring resistance to antibiotics containing the purpurosamine ring.</text>
</comment>
<dbReference type="AlphaFoldDB" id="N6UB98"/>
<dbReference type="NCBIfam" id="NF043067">
    <property type="entry name" value="AAC_6p_group_E"/>
    <property type="match status" value="1"/>
</dbReference>
<evidence type="ECO:0000256" key="3">
    <source>
        <dbReference type="ARBA" id="ARBA00017677"/>
    </source>
</evidence>
<gene>
    <name evidence="11" type="ORF">RHSP_08625</name>
</gene>
<evidence type="ECO:0000313" key="12">
    <source>
        <dbReference type="Proteomes" id="UP000012429"/>
    </source>
</evidence>
<reference evidence="11 12" key="1">
    <citation type="journal article" date="2012" name="BMC Genomics">
        <title>Genomic basis of broad host range and environmental adaptability of Rhizobium tropici CIAT 899 and Rhizobium sp. PRF 81 which are used in inoculants for common bean (Phaseolus vulgaris L.).</title>
        <authorList>
            <person name="Ormeno-Orrillo E."/>
            <person name="Menna P."/>
            <person name="Almeida L.G."/>
            <person name="Ollero F.J."/>
            <person name="Nicolas M.F."/>
            <person name="Pains Rodrigues E."/>
            <person name="Shigueyoshi Nakatani A."/>
            <person name="Silva Batista J.S."/>
            <person name="Oliveira Chueire L.M."/>
            <person name="Souza R.C."/>
            <person name="Ribeiro Vasconcelos A.T."/>
            <person name="Megias M."/>
            <person name="Hungria M."/>
            <person name="Martinez-Romero E."/>
        </authorList>
    </citation>
    <scope>NUCLEOTIDE SEQUENCE [LARGE SCALE GENOMIC DNA]</scope>
    <source>
        <strain evidence="11 12">PRF 81</strain>
    </source>
</reference>
<comment type="subunit">
    <text evidence="1 9">Homodimer.</text>
</comment>
<feature type="domain" description="N-acetyltransferase" evidence="10">
    <location>
        <begin position="1"/>
        <end position="147"/>
    </location>
</feature>
<dbReference type="OrthoDB" id="118633at2"/>
<keyword evidence="4 9" id="KW-0808">Transferase</keyword>
<protein>
    <recommendedName>
        <fullName evidence="3 9">Aminoglycoside N(6')-acetyltransferase type 1</fullName>
        <ecNumber evidence="2 9">2.3.1.82</ecNumber>
    </recommendedName>
    <alternativeName>
        <fullName evidence="7 9">Aminoglycoside resistance protein</fullName>
    </alternativeName>
</protein>
<keyword evidence="5 9" id="KW-0046">Antibiotic resistance</keyword>
<dbReference type="PROSITE" id="PS51186">
    <property type="entry name" value="GNAT"/>
    <property type="match status" value="1"/>
</dbReference>
<accession>N6UB98</accession>
<evidence type="ECO:0000256" key="4">
    <source>
        <dbReference type="ARBA" id="ARBA00022679"/>
    </source>
</evidence>
<dbReference type="GO" id="GO:0046677">
    <property type="term" value="P:response to antibiotic"/>
    <property type="evidence" value="ECO:0007669"/>
    <property type="project" value="UniProtKB-KW"/>
</dbReference>
<evidence type="ECO:0000256" key="2">
    <source>
        <dbReference type="ARBA" id="ARBA00012888"/>
    </source>
</evidence>
<dbReference type="Proteomes" id="UP000012429">
    <property type="component" value="Unassembled WGS sequence"/>
</dbReference>
<dbReference type="STRING" id="363754.RHSP_08625"/>
<keyword evidence="6 9" id="KW-0012">Acyltransferase</keyword>
<organism evidence="11 12">
    <name type="scientific">Rhizobium freirei PRF 81</name>
    <dbReference type="NCBI Taxonomy" id="363754"/>
    <lineage>
        <taxon>Bacteria</taxon>
        <taxon>Pseudomonadati</taxon>
        <taxon>Pseudomonadota</taxon>
        <taxon>Alphaproteobacteria</taxon>
        <taxon>Hyphomicrobiales</taxon>
        <taxon>Rhizobiaceae</taxon>
        <taxon>Rhizobium/Agrobacterium group</taxon>
        <taxon>Rhizobium</taxon>
    </lineage>
</organism>
<dbReference type="InterPro" id="IPR024170">
    <property type="entry name" value="Aminoglycoside_N6-AcTrfrase"/>
</dbReference>
<evidence type="ECO:0000259" key="10">
    <source>
        <dbReference type="PROSITE" id="PS51186"/>
    </source>
</evidence>
<dbReference type="SUPFAM" id="SSF55729">
    <property type="entry name" value="Acyl-CoA N-acyltransferases (Nat)"/>
    <property type="match status" value="1"/>
</dbReference>
<evidence type="ECO:0000256" key="6">
    <source>
        <dbReference type="ARBA" id="ARBA00023315"/>
    </source>
</evidence>
<dbReference type="InterPro" id="IPR050832">
    <property type="entry name" value="Bact_Acetyltransf"/>
</dbReference>
<evidence type="ECO:0000256" key="8">
    <source>
        <dbReference type="ARBA" id="ARBA00048923"/>
    </source>
</evidence>
<dbReference type="EC" id="2.3.1.82" evidence="2 9"/>
<dbReference type="EMBL" id="AQHN01000001">
    <property type="protein sequence ID" value="ENN89804.1"/>
    <property type="molecule type" value="Genomic_DNA"/>
</dbReference>
<sequence length="147" mass="16269">MRIETAGDQHQGAWARLRAELWPDGSIEHHRSEIEKICSAEGNIGFVAIDAADHVIGFAEATLRHDYVNGCETSPVLFLEGIYVRKESRRQGVAWALCAVVAEWGRAAGCTEFASDALIDNLESHALHDALGFVETERVVYFRKSLS</sequence>
<comment type="catalytic activity">
    <reaction evidence="8 9">
        <text>kanamycin B + acetyl-CoA = N(6')-acetylkanamycin B + CoA + H(+)</text>
        <dbReference type="Rhea" id="RHEA:16449"/>
        <dbReference type="ChEBI" id="CHEBI:15378"/>
        <dbReference type="ChEBI" id="CHEBI:57287"/>
        <dbReference type="ChEBI" id="CHEBI:57288"/>
        <dbReference type="ChEBI" id="CHEBI:58390"/>
        <dbReference type="ChEBI" id="CHEBI:58549"/>
        <dbReference type="EC" id="2.3.1.82"/>
    </reaction>
</comment>
<evidence type="ECO:0000256" key="5">
    <source>
        <dbReference type="ARBA" id="ARBA00023251"/>
    </source>
</evidence>
<name>N6UB98_9HYPH</name>
<evidence type="ECO:0000313" key="11">
    <source>
        <dbReference type="EMBL" id="ENN89804.1"/>
    </source>
</evidence>
<evidence type="ECO:0000256" key="1">
    <source>
        <dbReference type="ARBA" id="ARBA00011738"/>
    </source>
</evidence>
<keyword evidence="12" id="KW-1185">Reference proteome</keyword>
<evidence type="ECO:0000256" key="9">
    <source>
        <dbReference type="PIRNR" id="PIRNR000452"/>
    </source>
</evidence>
<dbReference type="PIRSF" id="PIRSF000452">
    <property type="entry name" value="6-N-acetyltransf"/>
    <property type="match status" value="1"/>
</dbReference>
<dbReference type="InterPro" id="IPR000182">
    <property type="entry name" value="GNAT_dom"/>
</dbReference>
<proteinExistence type="predicted"/>
<dbReference type="PANTHER" id="PTHR43877">
    <property type="entry name" value="AMINOALKYLPHOSPHONATE N-ACETYLTRANSFERASE-RELATED-RELATED"/>
    <property type="match status" value="1"/>
</dbReference>